<dbReference type="Gene3D" id="3.40.50.720">
    <property type="entry name" value="NAD(P)-binding Rossmann-like Domain"/>
    <property type="match status" value="1"/>
</dbReference>
<evidence type="ECO:0000259" key="5">
    <source>
        <dbReference type="Pfam" id="PF14833"/>
    </source>
</evidence>
<keyword evidence="7" id="KW-1185">Reference proteome</keyword>
<dbReference type="InterPro" id="IPR036291">
    <property type="entry name" value="NAD(P)-bd_dom_sf"/>
</dbReference>
<dbReference type="InterPro" id="IPR013328">
    <property type="entry name" value="6PGD_dom2"/>
</dbReference>
<dbReference type="Gene3D" id="1.10.1040.10">
    <property type="entry name" value="N-(1-d-carboxylethyl)-l-norvaline Dehydrogenase, domain 2"/>
    <property type="match status" value="1"/>
</dbReference>
<gene>
    <name evidence="6" type="ORF">EDC27_0151</name>
</gene>
<dbReference type="PANTHER" id="PTHR43060:SF15">
    <property type="entry name" value="3-HYDROXYISOBUTYRATE DEHYDROGENASE-LIKE 1, MITOCHONDRIAL-RELATED"/>
    <property type="match status" value="1"/>
</dbReference>
<dbReference type="RefSeq" id="WP_245994133.1">
    <property type="nucleotide sequence ID" value="NZ_RJVA01000009.1"/>
</dbReference>
<keyword evidence="2" id="KW-0520">NAD</keyword>
<feature type="active site" evidence="3">
    <location>
        <position position="186"/>
    </location>
</feature>
<keyword evidence="1" id="KW-0560">Oxidoreductase</keyword>
<dbReference type="InterPro" id="IPR006115">
    <property type="entry name" value="6PGDH_NADP-bd"/>
</dbReference>
<dbReference type="InterPro" id="IPR015815">
    <property type="entry name" value="HIBADH-related"/>
</dbReference>
<sequence length="312" mass="33270">MEISEKGMLPVCDPARTPIGWIGTGVMGSAMCGHLLDAGYAVTVFNRHRAKAEPLLERGARWAASAAEVAASCHVVFTMVGFPEDVREVYFGPKGIFEGLQQGSVLVDMTTTEPRLAQAIHAEARRRGAWAVDAPVSGGDVGARQATLSIMVGGDAEAVQAVEPLLRILGKNIVHHGPAGSGQHAKMCNQIVIAGTMIGVCESLLYAMRAGLDPEKVLQSIRGGAAACWALDNLVPRMMRRDFEPGFYVEHFIKDMGIALEESQRLQVVLPGLALVHQLYTAVKAQGYGRKGTQALLLALETLAGHKPSQAP</sequence>
<protein>
    <submittedName>
        <fullName evidence="6">3-hydroxyisobutyrate dehydrogenase</fullName>
    </submittedName>
</protein>
<reference evidence="6 7" key="1">
    <citation type="submission" date="2018-11" db="EMBL/GenBank/DDBJ databases">
        <title>Genomic Encyclopedia of Type Strains, Phase IV (KMG-IV): sequencing the most valuable type-strain genomes for metagenomic binning, comparative biology and taxonomic classification.</title>
        <authorList>
            <person name="Goeker M."/>
        </authorList>
    </citation>
    <scope>NUCLEOTIDE SEQUENCE [LARGE SCALE GENOMIC DNA]</scope>
    <source>
        <strain evidence="6 7">DSM 22027</strain>
    </source>
</reference>
<dbReference type="Proteomes" id="UP000276223">
    <property type="component" value="Unassembled WGS sequence"/>
</dbReference>
<evidence type="ECO:0000313" key="6">
    <source>
        <dbReference type="EMBL" id="ROR02909.1"/>
    </source>
</evidence>
<dbReference type="InterPro" id="IPR008927">
    <property type="entry name" value="6-PGluconate_DH-like_C_sf"/>
</dbReference>
<dbReference type="InterPro" id="IPR029154">
    <property type="entry name" value="HIBADH-like_NADP-bd"/>
</dbReference>
<name>A0A3N1VLI6_9BACT</name>
<dbReference type="PIRSF" id="PIRSF000103">
    <property type="entry name" value="HIBADH"/>
    <property type="match status" value="1"/>
</dbReference>
<evidence type="ECO:0000256" key="1">
    <source>
        <dbReference type="ARBA" id="ARBA00023002"/>
    </source>
</evidence>
<feature type="domain" description="3-hydroxyisobutyrate dehydrogenase-like NAD-binding" evidence="5">
    <location>
        <begin position="180"/>
        <end position="297"/>
    </location>
</feature>
<accession>A0A3N1VLI6</accession>
<dbReference type="Pfam" id="PF14833">
    <property type="entry name" value="NAD_binding_11"/>
    <property type="match status" value="1"/>
</dbReference>
<dbReference type="GO" id="GO:0051287">
    <property type="term" value="F:NAD binding"/>
    <property type="evidence" value="ECO:0007669"/>
    <property type="project" value="InterPro"/>
</dbReference>
<dbReference type="PANTHER" id="PTHR43060">
    <property type="entry name" value="3-HYDROXYISOBUTYRATE DEHYDROGENASE-LIKE 1, MITOCHONDRIAL-RELATED"/>
    <property type="match status" value="1"/>
</dbReference>
<comment type="caution">
    <text evidence="6">The sequence shown here is derived from an EMBL/GenBank/DDBJ whole genome shotgun (WGS) entry which is preliminary data.</text>
</comment>
<feature type="domain" description="6-phosphogluconate dehydrogenase NADP-binding" evidence="4">
    <location>
        <begin position="19"/>
        <end position="177"/>
    </location>
</feature>
<dbReference type="Pfam" id="PF03446">
    <property type="entry name" value="NAD_binding_2"/>
    <property type="match status" value="1"/>
</dbReference>
<organism evidence="6 7">
    <name type="scientific">Desulfosoma caldarium</name>
    <dbReference type="NCBI Taxonomy" id="610254"/>
    <lineage>
        <taxon>Bacteria</taxon>
        <taxon>Pseudomonadati</taxon>
        <taxon>Thermodesulfobacteriota</taxon>
        <taxon>Syntrophobacteria</taxon>
        <taxon>Syntrophobacterales</taxon>
        <taxon>Syntrophobacteraceae</taxon>
        <taxon>Desulfosoma</taxon>
    </lineage>
</organism>
<dbReference type="SUPFAM" id="SSF48179">
    <property type="entry name" value="6-phosphogluconate dehydrogenase C-terminal domain-like"/>
    <property type="match status" value="1"/>
</dbReference>
<proteinExistence type="predicted"/>
<evidence type="ECO:0000256" key="3">
    <source>
        <dbReference type="PIRSR" id="PIRSR000103-1"/>
    </source>
</evidence>
<dbReference type="GO" id="GO:0016491">
    <property type="term" value="F:oxidoreductase activity"/>
    <property type="evidence" value="ECO:0007669"/>
    <property type="project" value="UniProtKB-KW"/>
</dbReference>
<evidence type="ECO:0000256" key="2">
    <source>
        <dbReference type="ARBA" id="ARBA00023027"/>
    </source>
</evidence>
<dbReference type="EMBL" id="RJVA01000009">
    <property type="protein sequence ID" value="ROR02909.1"/>
    <property type="molecule type" value="Genomic_DNA"/>
</dbReference>
<evidence type="ECO:0000259" key="4">
    <source>
        <dbReference type="Pfam" id="PF03446"/>
    </source>
</evidence>
<evidence type="ECO:0000313" key="7">
    <source>
        <dbReference type="Proteomes" id="UP000276223"/>
    </source>
</evidence>
<dbReference type="GO" id="GO:0050661">
    <property type="term" value="F:NADP binding"/>
    <property type="evidence" value="ECO:0007669"/>
    <property type="project" value="InterPro"/>
</dbReference>
<dbReference type="SUPFAM" id="SSF51735">
    <property type="entry name" value="NAD(P)-binding Rossmann-fold domains"/>
    <property type="match status" value="1"/>
</dbReference>
<dbReference type="AlphaFoldDB" id="A0A3N1VLI6"/>